<comment type="caution">
    <text evidence="2">The sequence shown here is derived from an EMBL/GenBank/DDBJ whole genome shotgun (WGS) entry which is preliminary data.</text>
</comment>
<protein>
    <submittedName>
        <fullName evidence="2">Uncharacterized protein</fullName>
    </submittedName>
</protein>
<evidence type="ECO:0000313" key="2">
    <source>
        <dbReference type="EMBL" id="TLS37077.1"/>
    </source>
</evidence>
<organism evidence="2 3">
    <name type="scientific">Exobacillus caeni</name>
    <dbReference type="NCBI Taxonomy" id="2574798"/>
    <lineage>
        <taxon>Bacteria</taxon>
        <taxon>Bacillati</taxon>
        <taxon>Bacillota</taxon>
        <taxon>Bacilli</taxon>
        <taxon>Bacillales</taxon>
        <taxon>Guptibacillaceae</taxon>
        <taxon>Exobacillus</taxon>
    </lineage>
</organism>
<evidence type="ECO:0000256" key="1">
    <source>
        <dbReference type="SAM" id="Phobius"/>
    </source>
</evidence>
<evidence type="ECO:0000313" key="3">
    <source>
        <dbReference type="Proteomes" id="UP000308230"/>
    </source>
</evidence>
<proteinExistence type="predicted"/>
<dbReference type="EMBL" id="SWLG01000007">
    <property type="protein sequence ID" value="TLS37077.1"/>
    <property type="molecule type" value="Genomic_DNA"/>
</dbReference>
<feature type="transmembrane region" description="Helical" evidence="1">
    <location>
        <begin position="33"/>
        <end position="53"/>
    </location>
</feature>
<sequence>MVVLRIILGIFLCLLGFMIVSISIDQLGDIGNFIRLVIGNCLVFWGANQFLIINANRKPGERK</sequence>
<dbReference type="Proteomes" id="UP000308230">
    <property type="component" value="Unassembled WGS sequence"/>
</dbReference>
<keyword evidence="3" id="KW-1185">Reference proteome</keyword>
<accession>A0A5R9F0L0</accession>
<keyword evidence="1" id="KW-1133">Transmembrane helix</keyword>
<dbReference type="AlphaFoldDB" id="A0A5R9F0L0"/>
<feature type="transmembrane region" description="Helical" evidence="1">
    <location>
        <begin position="7"/>
        <end position="27"/>
    </location>
</feature>
<gene>
    <name evidence="2" type="ORF">FCL54_11135</name>
</gene>
<keyword evidence="1" id="KW-0472">Membrane</keyword>
<keyword evidence="1" id="KW-0812">Transmembrane</keyword>
<reference evidence="2 3" key="1">
    <citation type="submission" date="2019-04" db="EMBL/GenBank/DDBJ databases">
        <title>Bacillus caeni sp. nov., a bacterium isolated from mangrove sediment.</title>
        <authorList>
            <person name="Huang H."/>
            <person name="Mo K."/>
            <person name="Hu Y."/>
        </authorList>
    </citation>
    <scope>NUCLEOTIDE SEQUENCE [LARGE SCALE GENOMIC DNA]</scope>
    <source>
        <strain evidence="2 3">HB172195</strain>
    </source>
</reference>
<name>A0A5R9F0L0_9BACL</name>